<dbReference type="OrthoDB" id="9757809at2"/>
<name>A0A5C1I1X0_9SPHI</name>
<evidence type="ECO:0008006" key="3">
    <source>
        <dbReference type="Google" id="ProtNLM"/>
    </source>
</evidence>
<dbReference type="Proteomes" id="UP000251402">
    <property type="component" value="Chromosome"/>
</dbReference>
<gene>
    <name evidence="1" type="ORF">DEO27_020160</name>
</gene>
<reference evidence="1" key="1">
    <citation type="submission" date="2019-08" db="EMBL/GenBank/DDBJ databases">
        <title>Comparative genome analysis confer to the adaptation heavy metal polluted environment.</title>
        <authorList>
            <person name="Li Y."/>
        </authorList>
    </citation>
    <scope>NUCLEOTIDE SEQUENCE [LARGE SCALE GENOMIC DNA]</scope>
    <source>
        <strain evidence="1">P1</strain>
    </source>
</reference>
<dbReference type="EMBL" id="CP043450">
    <property type="protein sequence ID" value="QEM12237.1"/>
    <property type="molecule type" value="Genomic_DNA"/>
</dbReference>
<sequence length="149" mass="16800">MFNLFRKKQIPLIIHQYKNLIIALPAHWQYESEGEDQEACFDPKSNSTLRFNIIEAIPPPGITEEENLKLLIADLPYATTVHGNLLAGPAYKESGDNGTMITLITWRLIKPERTMAVITYTVLSAEKDSSSENETLKLIRTSLLNAQLT</sequence>
<dbReference type="RefSeq" id="WP_112575614.1">
    <property type="nucleotide sequence ID" value="NZ_CP043450.1"/>
</dbReference>
<organism evidence="1 2">
    <name type="scientific">Mucilaginibacter rubeus</name>
    <dbReference type="NCBI Taxonomy" id="2027860"/>
    <lineage>
        <taxon>Bacteria</taxon>
        <taxon>Pseudomonadati</taxon>
        <taxon>Bacteroidota</taxon>
        <taxon>Sphingobacteriia</taxon>
        <taxon>Sphingobacteriales</taxon>
        <taxon>Sphingobacteriaceae</taxon>
        <taxon>Mucilaginibacter</taxon>
    </lineage>
</organism>
<accession>A0A5C1I1X0</accession>
<keyword evidence="2" id="KW-1185">Reference proteome</keyword>
<dbReference type="AlphaFoldDB" id="A0A5C1I1X0"/>
<proteinExistence type="predicted"/>
<evidence type="ECO:0000313" key="2">
    <source>
        <dbReference type="Proteomes" id="UP000251402"/>
    </source>
</evidence>
<dbReference type="Gene3D" id="3.40.1000.10">
    <property type="entry name" value="Mog1/PsbP, alpha/beta/alpha sandwich"/>
    <property type="match status" value="1"/>
</dbReference>
<evidence type="ECO:0000313" key="1">
    <source>
        <dbReference type="EMBL" id="QEM12237.1"/>
    </source>
</evidence>
<dbReference type="KEGG" id="mrub:DEO27_020160"/>
<protein>
    <recommendedName>
        <fullName evidence="3">DUF1795 domain-containing protein</fullName>
    </recommendedName>
</protein>